<gene>
    <name evidence="2" type="ORF">ACFPIH_34155</name>
</gene>
<comment type="caution">
    <text evidence="2">The sequence shown here is derived from an EMBL/GenBank/DDBJ whole genome shotgun (WGS) entry which is preliminary data.</text>
</comment>
<feature type="region of interest" description="Disordered" evidence="1">
    <location>
        <begin position="34"/>
        <end position="54"/>
    </location>
</feature>
<dbReference type="EMBL" id="JBHSFK010000026">
    <property type="protein sequence ID" value="MFC4504495.1"/>
    <property type="molecule type" value="Genomic_DNA"/>
</dbReference>
<sequence length="54" mass="5915">MGDHRATEEELRESGMTWTVLRNAQCTDALVEAGARMPLRTPPAYGTPAGRRDA</sequence>
<dbReference type="Gene3D" id="3.40.50.720">
    <property type="entry name" value="NAD(P)-binding Rossmann-like Domain"/>
    <property type="match status" value="1"/>
</dbReference>
<name>A0ABV9AYV9_9ACTN</name>
<dbReference type="Proteomes" id="UP001595839">
    <property type="component" value="Unassembled WGS sequence"/>
</dbReference>
<accession>A0ABV9AYV9</accession>
<reference evidence="3" key="1">
    <citation type="journal article" date="2019" name="Int. J. Syst. Evol. Microbiol.">
        <title>The Global Catalogue of Microorganisms (GCM) 10K type strain sequencing project: providing services to taxonomists for standard genome sequencing and annotation.</title>
        <authorList>
            <consortium name="The Broad Institute Genomics Platform"/>
            <consortium name="The Broad Institute Genome Sequencing Center for Infectious Disease"/>
            <person name="Wu L."/>
            <person name="Ma J."/>
        </authorList>
    </citation>
    <scope>NUCLEOTIDE SEQUENCE [LARGE SCALE GENOMIC DNA]</scope>
    <source>
        <strain evidence="3">CGMCC 4.7177</strain>
    </source>
</reference>
<organism evidence="2 3">
    <name type="scientific">Streptomyces vulcanius</name>
    <dbReference type="NCBI Taxonomy" id="1441876"/>
    <lineage>
        <taxon>Bacteria</taxon>
        <taxon>Bacillati</taxon>
        <taxon>Actinomycetota</taxon>
        <taxon>Actinomycetes</taxon>
        <taxon>Kitasatosporales</taxon>
        <taxon>Streptomycetaceae</taxon>
        <taxon>Streptomyces</taxon>
    </lineage>
</organism>
<dbReference type="Gene3D" id="3.90.25.10">
    <property type="entry name" value="UDP-galactose 4-epimerase, domain 1"/>
    <property type="match status" value="1"/>
</dbReference>
<evidence type="ECO:0000313" key="3">
    <source>
        <dbReference type="Proteomes" id="UP001595839"/>
    </source>
</evidence>
<evidence type="ECO:0000313" key="2">
    <source>
        <dbReference type="EMBL" id="MFC4504495.1"/>
    </source>
</evidence>
<proteinExistence type="predicted"/>
<keyword evidence="3" id="KW-1185">Reference proteome</keyword>
<protein>
    <submittedName>
        <fullName evidence="2">Uncharacterized protein</fullName>
    </submittedName>
</protein>
<evidence type="ECO:0000256" key="1">
    <source>
        <dbReference type="SAM" id="MobiDB-lite"/>
    </source>
</evidence>
<dbReference type="RefSeq" id="WP_381167035.1">
    <property type="nucleotide sequence ID" value="NZ_JBHSFK010000026.1"/>
</dbReference>